<proteinExistence type="predicted"/>
<evidence type="ECO:0000313" key="2">
    <source>
        <dbReference type="Proteomes" id="UP000320523"/>
    </source>
</evidence>
<sequence>MNVKKVRLNSFELRGKSVVSLLSREAQLFVGWVSGSVTHAGVGFHASTQPTFILYLIPPTHLTIKTGFQWLIHLYFSYLVGYNQGRSSL</sequence>
<dbReference type="AlphaFoldDB" id="A0A552K0J7"/>
<gene>
    <name evidence="1" type="ORF">EWV75_00790</name>
</gene>
<comment type="caution">
    <text evidence="1">The sequence shown here is derived from an EMBL/GenBank/DDBJ whole genome shotgun (WGS) entry which is preliminary data.</text>
</comment>
<dbReference type="EMBL" id="SFAT01000009">
    <property type="protein sequence ID" value="TRV01547.1"/>
    <property type="molecule type" value="Genomic_DNA"/>
</dbReference>
<organism evidence="1 2">
    <name type="scientific">Microcystis wesenbergii Mw_QC_S_20081001_S30D</name>
    <dbReference type="NCBI Taxonomy" id="2486245"/>
    <lineage>
        <taxon>Bacteria</taxon>
        <taxon>Bacillati</taxon>
        <taxon>Cyanobacteriota</taxon>
        <taxon>Cyanophyceae</taxon>
        <taxon>Oscillatoriophycideae</taxon>
        <taxon>Chroococcales</taxon>
        <taxon>Microcystaceae</taxon>
        <taxon>Microcystis</taxon>
    </lineage>
</organism>
<accession>A0A552K0J7</accession>
<reference evidence="1 2" key="1">
    <citation type="submission" date="2019-01" db="EMBL/GenBank/DDBJ databases">
        <title>Coherence of Microcystis species and biogeography revealed through population genomics.</title>
        <authorList>
            <person name="Perez-Carrascal O.M."/>
            <person name="Terrat Y."/>
            <person name="Giani A."/>
            <person name="Fortin N."/>
            <person name="Tromas N."/>
            <person name="Shapiro B.J."/>
        </authorList>
    </citation>
    <scope>NUCLEOTIDE SEQUENCE [LARGE SCALE GENOMIC DNA]</scope>
    <source>
        <strain evidence="1">Mw_QC_S_20081001_S30D</strain>
    </source>
</reference>
<protein>
    <submittedName>
        <fullName evidence="1">Uncharacterized protein</fullName>
    </submittedName>
</protein>
<dbReference type="Proteomes" id="UP000320523">
    <property type="component" value="Unassembled WGS sequence"/>
</dbReference>
<name>A0A552K0J7_9CHRO</name>
<evidence type="ECO:0000313" key="1">
    <source>
        <dbReference type="EMBL" id="TRV01547.1"/>
    </source>
</evidence>